<keyword evidence="1" id="KW-0812">Transmembrane</keyword>
<protein>
    <submittedName>
        <fullName evidence="2">ABC transporter permease</fullName>
    </submittedName>
</protein>
<name>A0ABR7HKN9_9FIRM</name>
<feature type="transmembrane region" description="Helical" evidence="1">
    <location>
        <begin position="400"/>
        <end position="423"/>
    </location>
</feature>
<feature type="transmembrane region" description="Helical" evidence="1">
    <location>
        <begin position="294"/>
        <end position="316"/>
    </location>
</feature>
<gene>
    <name evidence="2" type="ORF">H8R91_05860</name>
</gene>
<sequence>MVLILWTFVIFSFLGWVGNVIRNLAVYKRFKNNGFLTSPFFPMYGLTAVICRVVLTPLANYPWLLLAASIALTTAVIVLSGFLFEKILGFKVWDYSQSKLSIGSYISLPYALLAGLFGFGFIKVFMPVSDALVMLIPTTVSYIILFALLAIILLDYIFSVITVIRLKRRIKYLSNIEELLGDDADEEKIKLIGENCNRLFTENILRRRLANAFPDLKTSVYLGMISDKVGEVKDKNMTEYTAVFENKEERPFAFGLCFTKLFYLFVIGSLFGTVLETIWAFMIDGNFQVRVGLVYGPFIPVYGGGACFLTVVLYKLYKLNDTLIFVISAVVGASFEYFCSWFQETVFGTVSWDYSDTPLNFNGRTNLMYALIWGFLGLVWVRFVYPWMARLIEKIPKRAGGVMTAVLIIFMVFNAFMSCAAVYRWQDRAEHPKTDNAFIQYIDYHFDDEKMEFLFPNMKAPEKN</sequence>
<feature type="transmembrane region" description="Helical" evidence="1">
    <location>
        <begin position="6"/>
        <end position="27"/>
    </location>
</feature>
<proteinExistence type="predicted"/>
<dbReference type="EMBL" id="JACOPS010000002">
    <property type="protein sequence ID" value="MBC5728052.1"/>
    <property type="molecule type" value="Genomic_DNA"/>
</dbReference>
<feature type="transmembrane region" description="Helical" evidence="1">
    <location>
        <begin position="105"/>
        <end position="122"/>
    </location>
</feature>
<dbReference type="InterPro" id="IPR010540">
    <property type="entry name" value="CmpB_TMEM229"/>
</dbReference>
<evidence type="ECO:0000256" key="1">
    <source>
        <dbReference type="SAM" id="Phobius"/>
    </source>
</evidence>
<organism evidence="2 3">
    <name type="scientific">Ruminococcus intestinalis</name>
    <dbReference type="NCBI Taxonomy" id="2763066"/>
    <lineage>
        <taxon>Bacteria</taxon>
        <taxon>Bacillati</taxon>
        <taxon>Bacillota</taxon>
        <taxon>Clostridia</taxon>
        <taxon>Eubacteriales</taxon>
        <taxon>Oscillospiraceae</taxon>
        <taxon>Ruminococcus</taxon>
    </lineage>
</organism>
<dbReference type="RefSeq" id="WP_186935245.1">
    <property type="nucleotide sequence ID" value="NZ_JACOPS010000002.1"/>
</dbReference>
<evidence type="ECO:0000313" key="3">
    <source>
        <dbReference type="Proteomes" id="UP000636755"/>
    </source>
</evidence>
<feature type="transmembrane region" description="Helical" evidence="1">
    <location>
        <begin position="323"/>
        <end position="343"/>
    </location>
</feature>
<keyword evidence="1" id="KW-0472">Membrane</keyword>
<dbReference type="Proteomes" id="UP000636755">
    <property type="component" value="Unassembled WGS sequence"/>
</dbReference>
<accession>A0ABR7HKN9</accession>
<comment type="caution">
    <text evidence="2">The sequence shown here is derived from an EMBL/GenBank/DDBJ whole genome shotgun (WGS) entry which is preliminary data.</text>
</comment>
<reference evidence="2 3" key="1">
    <citation type="submission" date="2020-08" db="EMBL/GenBank/DDBJ databases">
        <title>Genome public.</title>
        <authorList>
            <person name="Liu C."/>
            <person name="Sun Q."/>
        </authorList>
    </citation>
    <scope>NUCLEOTIDE SEQUENCE [LARGE SCALE GENOMIC DNA]</scope>
    <source>
        <strain evidence="2 3">NSJ-71</strain>
    </source>
</reference>
<dbReference type="Pfam" id="PF06541">
    <property type="entry name" value="ABC_trans_CmpB"/>
    <property type="match status" value="2"/>
</dbReference>
<feature type="transmembrane region" description="Helical" evidence="1">
    <location>
        <begin position="261"/>
        <end position="282"/>
    </location>
</feature>
<feature type="transmembrane region" description="Helical" evidence="1">
    <location>
        <begin position="367"/>
        <end position="388"/>
    </location>
</feature>
<feature type="transmembrane region" description="Helical" evidence="1">
    <location>
        <begin position="34"/>
        <end position="55"/>
    </location>
</feature>
<feature type="transmembrane region" description="Helical" evidence="1">
    <location>
        <begin position="142"/>
        <end position="164"/>
    </location>
</feature>
<feature type="transmembrane region" description="Helical" evidence="1">
    <location>
        <begin position="61"/>
        <end position="84"/>
    </location>
</feature>
<keyword evidence="1" id="KW-1133">Transmembrane helix</keyword>
<keyword evidence="3" id="KW-1185">Reference proteome</keyword>
<evidence type="ECO:0000313" key="2">
    <source>
        <dbReference type="EMBL" id="MBC5728052.1"/>
    </source>
</evidence>